<dbReference type="PRINTS" id="PR01011">
    <property type="entry name" value="GLUTPROXDASE"/>
</dbReference>
<dbReference type="CDD" id="cd00340">
    <property type="entry name" value="GSH_Peroxidase"/>
    <property type="match status" value="1"/>
</dbReference>
<dbReference type="PROSITE" id="PS51352">
    <property type="entry name" value="THIOREDOXIN_2"/>
    <property type="match status" value="1"/>
</dbReference>
<dbReference type="InterPro" id="IPR029760">
    <property type="entry name" value="GPX_CS"/>
</dbReference>
<comment type="similarity">
    <text evidence="1 4">Belongs to the glutathione peroxidase family.</text>
</comment>
<reference evidence="7" key="1">
    <citation type="journal article" date="2019" name="Int. J. Syst. Evol. Microbiol.">
        <title>The Global Catalogue of Microorganisms (GCM) 10K type strain sequencing project: providing services to taxonomists for standard genome sequencing and annotation.</title>
        <authorList>
            <consortium name="The Broad Institute Genomics Platform"/>
            <consortium name="The Broad Institute Genome Sequencing Center for Infectious Disease"/>
            <person name="Wu L."/>
            <person name="Ma J."/>
        </authorList>
    </citation>
    <scope>NUCLEOTIDE SEQUENCE [LARGE SCALE GENOMIC DNA]</scope>
    <source>
        <strain evidence="7">KACC 14058</strain>
    </source>
</reference>
<protein>
    <recommendedName>
        <fullName evidence="4">Glutathione peroxidase</fullName>
    </recommendedName>
</protein>
<dbReference type="InterPro" id="IPR013766">
    <property type="entry name" value="Thioredoxin_domain"/>
</dbReference>
<keyword evidence="2 4" id="KW-0575">Peroxidase</keyword>
<dbReference type="Pfam" id="PF00255">
    <property type="entry name" value="GSHPx"/>
    <property type="match status" value="1"/>
</dbReference>
<sequence length="161" mass="18194">MSVFDIQVEKVNGNQVPLEEYKAKAMIIVNTASKCGFTPQFDSLQSLYEKYKEDGLIILGFPSNQFMNQEPGSSEEASEFCKLNYGVSFPMFAKIDVRGKNAHPLFKHITKAAPGIISDQIKWNFTKFLLDEDGNVVKRYAPKTDPNEMEEDLKELLGISM</sequence>
<evidence type="ECO:0000259" key="5">
    <source>
        <dbReference type="PROSITE" id="PS51352"/>
    </source>
</evidence>
<evidence type="ECO:0000256" key="4">
    <source>
        <dbReference type="RuleBase" id="RU000499"/>
    </source>
</evidence>
<comment type="caution">
    <text evidence="6">The sequence shown here is derived from an EMBL/GenBank/DDBJ whole genome shotgun (WGS) entry which is preliminary data.</text>
</comment>
<dbReference type="PANTHER" id="PTHR11592:SF78">
    <property type="entry name" value="GLUTATHIONE PEROXIDASE"/>
    <property type="match status" value="1"/>
</dbReference>
<dbReference type="InterPro" id="IPR000889">
    <property type="entry name" value="Glutathione_peroxidase"/>
</dbReference>
<evidence type="ECO:0000313" key="6">
    <source>
        <dbReference type="EMBL" id="MFC4388128.1"/>
    </source>
</evidence>
<evidence type="ECO:0000313" key="7">
    <source>
        <dbReference type="Proteomes" id="UP001595880"/>
    </source>
</evidence>
<accession>A0ABV8VY53</accession>
<organism evidence="6 7">
    <name type="scientific">Gracilibacillus marinus</name>
    <dbReference type="NCBI Taxonomy" id="630535"/>
    <lineage>
        <taxon>Bacteria</taxon>
        <taxon>Bacillati</taxon>
        <taxon>Bacillota</taxon>
        <taxon>Bacilli</taxon>
        <taxon>Bacillales</taxon>
        <taxon>Bacillaceae</taxon>
        <taxon>Gracilibacillus</taxon>
    </lineage>
</organism>
<dbReference type="PANTHER" id="PTHR11592">
    <property type="entry name" value="GLUTATHIONE PEROXIDASE"/>
    <property type="match status" value="1"/>
</dbReference>
<keyword evidence="3 4" id="KW-0560">Oxidoreductase</keyword>
<gene>
    <name evidence="6" type="ORF">ACFOZ1_09940</name>
</gene>
<dbReference type="InterPro" id="IPR036249">
    <property type="entry name" value="Thioredoxin-like_sf"/>
</dbReference>
<evidence type="ECO:0000256" key="2">
    <source>
        <dbReference type="ARBA" id="ARBA00022559"/>
    </source>
</evidence>
<proteinExistence type="inferred from homology"/>
<keyword evidence="7" id="KW-1185">Reference proteome</keyword>
<name>A0ABV8VY53_9BACI</name>
<dbReference type="PROSITE" id="PS51355">
    <property type="entry name" value="GLUTATHIONE_PEROXID_3"/>
    <property type="match status" value="1"/>
</dbReference>
<evidence type="ECO:0000256" key="1">
    <source>
        <dbReference type="ARBA" id="ARBA00006926"/>
    </source>
</evidence>
<dbReference type="Gene3D" id="3.40.30.10">
    <property type="entry name" value="Glutaredoxin"/>
    <property type="match status" value="1"/>
</dbReference>
<dbReference type="PIRSF" id="PIRSF000303">
    <property type="entry name" value="Glutathion_perox"/>
    <property type="match status" value="1"/>
</dbReference>
<dbReference type="RefSeq" id="WP_390198916.1">
    <property type="nucleotide sequence ID" value="NZ_JBHSDV010000002.1"/>
</dbReference>
<dbReference type="GO" id="GO:0004601">
    <property type="term" value="F:peroxidase activity"/>
    <property type="evidence" value="ECO:0007669"/>
    <property type="project" value="UniProtKB-KW"/>
</dbReference>
<feature type="domain" description="Thioredoxin" evidence="5">
    <location>
        <begin position="1"/>
        <end position="158"/>
    </location>
</feature>
<dbReference type="SUPFAM" id="SSF52833">
    <property type="entry name" value="Thioredoxin-like"/>
    <property type="match status" value="1"/>
</dbReference>
<dbReference type="Proteomes" id="UP001595880">
    <property type="component" value="Unassembled WGS sequence"/>
</dbReference>
<evidence type="ECO:0000256" key="3">
    <source>
        <dbReference type="ARBA" id="ARBA00023002"/>
    </source>
</evidence>
<dbReference type="EMBL" id="JBHSDV010000002">
    <property type="protein sequence ID" value="MFC4388128.1"/>
    <property type="molecule type" value="Genomic_DNA"/>
</dbReference>
<dbReference type="PROSITE" id="PS00763">
    <property type="entry name" value="GLUTATHIONE_PEROXID_2"/>
    <property type="match status" value="1"/>
</dbReference>